<comment type="caution">
    <text evidence="4">The sequence shown here is derived from an EMBL/GenBank/DDBJ whole genome shotgun (WGS) entry which is preliminary data.</text>
</comment>
<evidence type="ECO:0000259" key="3">
    <source>
        <dbReference type="Pfam" id="PF01557"/>
    </source>
</evidence>
<evidence type="ECO:0000256" key="1">
    <source>
        <dbReference type="ARBA" id="ARBA00010211"/>
    </source>
</evidence>
<dbReference type="PANTHER" id="PTHR42796:SF4">
    <property type="entry name" value="FUMARYLACETOACETATE HYDROLASE DOMAIN-CONTAINING PROTEIN 2A"/>
    <property type="match status" value="1"/>
</dbReference>
<dbReference type="GO" id="GO:0016787">
    <property type="term" value="F:hydrolase activity"/>
    <property type="evidence" value="ECO:0007669"/>
    <property type="project" value="UniProtKB-KW"/>
</dbReference>
<proteinExistence type="inferred from homology"/>
<dbReference type="InterPro" id="IPR011234">
    <property type="entry name" value="Fumarylacetoacetase-like_C"/>
</dbReference>
<dbReference type="EMBL" id="JAXLPB010000002">
    <property type="protein sequence ID" value="MDY8108729.1"/>
    <property type="molecule type" value="Genomic_DNA"/>
</dbReference>
<dbReference type="InterPro" id="IPR036663">
    <property type="entry name" value="Fumarylacetoacetase_C_sf"/>
</dbReference>
<dbReference type="Pfam" id="PF01557">
    <property type="entry name" value="FAA_hydrolase"/>
    <property type="match status" value="1"/>
</dbReference>
<keyword evidence="5" id="KW-1185">Reference proteome</keyword>
<dbReference type="Gene3D" id="3.90.850.10">
    <property type="entry name" value="Fumarylacetoacetase-like, C-terminal domain"/>
    <property type="match status" value="1"/>
</dbReference>
<accession>A0ABU5I1N4</accession>
<evidence type="ECO:0000256" key="2">
    <source>
        <dbReference type="ARBA" id="ARBA00022723"/>
    </source>
</evidence>
<protein>
    <submittedName>
        <fullName evidence="4">Fumarylacetoacetate hydrolase family protein</fullName>
    </submittedName>
</protein>
<dbReference type="PANTHER" id="PTHR42796">
    <property type="entry name" value="FUMARYLACETOACETATE HYDROLASE DOMAIN-CONTAINING PROTEIN 2A-RELATED"/>
    <property type="match status" value="1"/>
</dbReference>
<dbReference type="SUPFAM" id="SSF56529">
    <property type="entry name" value="FAH"/>
    <property type="match status" value="1"/>
</dbReference>
<feature type="domain" description="Fumarylacetoacetase-like C-terminal" evidence="3">
    <location>
        <begin position="73"/>
        <end position="278"/>
    </location>
</feature>
<evidence type="ECO:0000313" key="5">
    <source>
        <dbReference type="Proteomes" id="UP001294412"/>
    </source>
</evidence>
<reference evidence="4 5" key="1">
    <citation type="submission" date="2023-12" db="EMBL/GenBank/DDBJ databases">
        <title>Description of Novel Strain Fulvimarina sp. 2208YS6-2-32 isolated from Uroteuthis (Photololigo) edulis.</title>
        <authorList>
            <person name="Park J.-S."/>
        </authorList>
    </citation>
    <scope>NUCLEOTIDE SEQUENCE [LARGE SCALE GENOMIC DNA]</scope>
    <source>
        <strain evidence="4 5">2208YS6-2-32</strain>
    </source>
</reference>
<sequence length="282" mass="31007">MKFARYGEKGLEKPALVDAHGQLRDLSAHCEDVTGEAFESGLFEKIAALDPESLPVVNGSVRIGPCVGKIGNFIAIGLNYTDHAEETNAPIPTEPILFNKARSCVVGPYDDVVLPPGSQDADWEVELAFLIGRRTYRVSQDNALQSVAGYFVCNDVSERDYQLKREGQWMKGKCCPTFGPIGPWLVTPDEVGDPQNLSLWLDLNDERFQDSHTSKMIFPIAEIVSYLSHFMILEAGDIVTTGTPPGVGLGMKPERYLKAGDEMRLSVEGLGEQRQKVVAFSN</sequence>
<dbReference type="RefSeq" id="WP_322186202.1">
    <property type="nucleotide sequence ID" value="NZ_JAXLPB010000002.1"/>
</dbReference>
<gene>
    <name evidence="4" type="ORF">U0C82_06150</name>
</gene>
<dbReference type="Proteomes" id="UP001294412">
    <property type="component" value="Unassembled WGS sequence"/>
</dbReference>
<comment type="similarity">
    <text evidence="1">Belongs to the FAH family.</text>
</comment>
<organism evidence="4 5">
    <name type="scientific">Fulvimarina uroteuthidis</name>
    <dbReference type="NCBI Taxonomy" id="3098149"/>
    <lineage>
        <taxon>Bacteria</taxon>
        <taxon>Pseudomonadati</taxon>
        <taxon>Pseudomonadota</taxon>
        <taxon>Alphaproteobacteria</taxon>
        <taxon>Hyphomicrobiales</taxon>
        <taxon>Aurantimonadaceae</taxon>
        <taxon>Fulvimarina</taxon>
    </lineage>
</organism>
<keyword evidence="2" id="KW-0479">Metal-binding</keyword>
<evidence type="ECO:0000313" key="4">
    <source>
        <dbReference type="EMBL" id="MDY8108729.1"/>
    </source>
</evidence>
<dbReference type="InterPro" id="IPR051121">
    <property type="entry name" value="FAH"/>
</dbReference>
<keyword evidence="4" id="KW-0378">Hydrolase</keyword>
<name>A0ABU5I1N4_9HYPH</name>